<name>A0A6L5B8G7_APIGR</name>
<dbReference type="PANTHER" id="PTHR19338:SF73">
    <property type="entry name" value="DISEASE RESISTANCE PROTEIN RGA2-LIKE"/>
    <property type="match status" value="1"/>
</dbReference>
<organism evidence="3 4">
    <name type="scientific">Apium graveolens</name>
    <name type="common">Celery</name>
    <dbReference type="NCBI Taxonomy" id="4045"/>
    <lineage>
        <taxon>Eukaryota</taxon>
        <taxon>Viridiplantae</taxon>
        <taxon>Streptophyta</taxon>
        <taxon>Embryophyta</taxon>
        <taxon>Tracheophyta</taxon>
        <taxon>Spermatophyta</taxon>
        <taxon>Magnoliopsida</taxon>
        <taxon>eudicotyledons</taxon>
        <taxon>Gunneridae</taxon>
        <taxon>Pentapetalae</taxon>
        <taxon>asterids</taxon>
        <taxon>campanulids</taxon>
        <taxon>Apiales</taxon>
        <taxon>Apiaceae</taxon>
        <taxon>Apioideae</taxon>
        <taxon>apioid superclade</taxon>
        <taxon>Apieae</taxon>
        <taxon>Apium</taxon>
    </lineage>
</organism>
<keyword evidence="4" id="KW-1185">Reference proteome</keyword>
<dbReference type="Gene3D" id="3.40.50.300">
    <property type="entry name" value="P-loop containing nucleotide triphosphate hydrolases"/>
    <property type="match status" value="1"/>
</dbReference>
<evidence type="ECO:0000256" key="1">
    <source>
        <dbReference type="SAM" id="MobiDB-lite"/>
    </source>
</evidence>
<protein>
    <recommendedName>
        <fullName evidence="2">NB-ARC domain-containing protein</fullName>
    </recommendedName>
</protein>
<comment type="caution">
    <text evidence="3">The sequence shown here is derived from an EMBL/GenBank/DDBJ whole genome shotgun (WGS) entry which is preliminary data.</text>
</comment>
<dbReference type="Proteomes" id="UP000593563">
    <property type="component" value="Unassembled WGS sequence"/>
</dbReference>
<dbReference type="PANTHER" id="PTHR19338">
    <property type="entry name" value="TRANSLOCASE OF INNER MITOCHONDRIAL MEMBRANE 13 HOMOLOG"/>
    <property type="match status" value="1"/>
</dbReference>
<reference evidence="3" key="1">
    <citation type="submission" date="2020-01" db="EMBL/GenBank/DDBJ databases">
        <title>The Celery Genome Sequence Reveals Sequential Paleo-tetraploidization, Resistance Gene Elimination, Karyotype Evolution, and Functional Innovation in Apiales.</title>
        <authorList>
            <person name="Song X."/>
        </authorList>
    </citation>
    <scope>NUCLEOTIDE SEQUENCE</scope>
    <source>
        <tissue evidence="3">Leaf</tissue>
    </source>
</reference>
<sequence length="116" mass="13080">MIKQISYTTNSYQIRSSESASQMELSTNSSQEARSQNGAGIQTHVVGFEDDARRLVEQLMGGKKQLQFISVFGMAGLGKTTLVKKIFNEPSVVYYFYVRAWTTVTQEPNKRDLLAF</sequence>
<dbReference type="GO" id="GO:0043531">
    <property type="term" value="F:ADP binding"/>
    <property type="evidence" value="ECO:0007669"/>
    <property type="project" value="InterPro"/>
</dbReference>
<proteinExistence type="predicted"/>
<accession>A0A6L5B8G7</accession>
<dbReference type="AlphaFoldDB" id="A0A6L5B8G7"/>
<dbReference type="InterPro" id="IPR002182">
    <property type="entry name" value="NB-ARC"/>
</dbReference>
<dbReference type="SUPFAM" id="SSF52540">
    <property type="entry name" value="P-loop containing nucleoside triphosphate hydrolases"/>
    <property type="match status" value="1"/>
</dbReference>
<evidence type="ECO:0000313" key="4">
    <source>
        <dbReference type="Proteomes" id="UP000593563"/>
    </source>
</evidence>
<evidence type="ECO:0000313" key="3">
    <source>
        <dbReference type="EMBL" id="KAF1001705.1"/>
    </source>
</evidence>
<feature type="domain" description="NB-ARC" evidence="2">
    <location>
        <begin position="49"/>
        <end position="114"/>
    </location>
</feature>
<dbReference type="EMBL" id="WRXP01003018">
    <property type="protein sequence ID" value="KAF1001705.1"/>
    <property type="molecule type" value="Genomic_DNA"/>
</dbReference>
<feature type="region of interest" description="Disordered" evidence="1">
    <location>
        <begin position="18"/>
        <end position="38"/>
    </location>
</feature>
<dbReference type="Pfam" id="PF00931">
    <property type="entry name" value="NB-ARC"/>
    <property type="match status" value="1"/>
</dbReference>
<evidence type="ECO:0000259" key="2">
    <source>
        <dbReference type="Pfam" id="PF00931"/>
    </source>
</evidence>
<dbReference type="InterPro" id="IPR027417">
    <property type="entry name" value="P-loop_NTPase"/>
</dbReference>
<gene>
    <name evidence="3" type="ORF">AG4045_008104</name>
</gene>